<protein>
    <submittedName>
        <fullName evidence="1">Uncharacterized protein</fullName>
    </submittedName>
</protein>
<organism evidence="1 3">
    <name type="scientific">Pichia kudriavzevii</name>
    <name type="common">Yeast</name>
    <name type="synonym">Issatchenkia orientalis</name>
    <dbReference type="NCBI Taxonomy" id="4909"/>
    <lineage>
        <taxon>Eukaryota</taxon>
        <taxon>Fungi</taxon>
        <taxon>Dikarya</taxon>
        <taxon>Ascomycota</taxon>
        <taxon>Saccharomycotina</taxon>
        <taxon>Pichiomycetes</taxon>
        <taxon>Pichiales</taxon>
        <taxon>Pichiaceae</taxon>
        <taxon>Pichia</taxon>
    </lineage>
</organism>
<evidence type="ECO:0000313" key="3">
    <source>
        <dbReference type="Proteomes" id="UP000029867"/>
    </source>
</evidence>
<dbReference type="HOGENOM" id="CLU_2948083_0_0_1"/>
<dbReference type="Proteomes" id="UP000029867">
    <property type="component" value="Unassembled WGS sequence"/>
</dbReference>
<dbReference type="EMBL" id="JQFK01001847">
    <property type="protein sequence ID" value="KGK34006.1"/>
    <property type="molecule type" value="Genomic_DNA"/>
</dbReference>
<sequence length="60" mass="6764">TVVRLGSIEEKWESTVVKLESTVVRLVSIEEKLESIVVKLESIVEMSDCRKGMLGNMKVK</sequence>
<proteinExistence type="predicted"/>
<comment type="caution">
    <text evidence="1">The sequence shown here is derived from an EMBL/GenBank/DDBJ whole genome shotgun (WGS) entry which is preliminary data.</text>
</comment>
<gene>
    <name evidence="2" type="ORF">JL09_g6597</name>
    <name evidence="1" type="ORF">JL09_g6598</name>
</gene>
<accession>A0A099NNA8</accession>
<reference evidence="3" key="1">
    <citation type="journal article" date="2014" name="Microb. Cell Fact.">
        <title>Exploiting Issatchenkia orientalis SD108 for succinic acid production.</title>
        <authorList>
            <person name="Xiao H."/>
            <person name="Shao Z."/>
            <person name="Jiang Y."/>
            <person name="Dole S."/>
            <person name="Zhao H."/>
        </authorList>
    </citation>
    <scope>NUCLEOTIDE SEQUENCE [LARGE SCALE GENOMIC DNA]</scope>
    <source>
        <strain evidence="3">SD108</strain>
    </source>
</reference>
<dbReference type="AlphaFoldDB" id="A0A099NNA8"/>
<dbReference type="EMBL" id="JQFK01001848">
    <property type="protein sequence ID" value="KGK34005.1"/>
    <property type="molecule type" value="Genomic_DNA"/>
</dbReference>
<reference evidence="1" key="2">
    <citation type="submission" date="2014-08" db="EMBL/GenBank/DDBJ databases">
        <title>Exploiting Issatchenkia orientalis SD108 for Succinic Acid Production.</title>
        <authorList>
            <person name="Xiao H."/>
            <person name="Shao Z."/>
            <person name="Jiang Y."/>
            <person name="Dole S."/>
            <person name="Zhao H."/>
        </authorList>
    </citation>
    <scope>NUCLEOTIDE SEQUENCE [LARGE SCALE GENOMIC DNA]</scope>
    <source>
        <strain evidence="1">SD108</strain>
    </source>
</reference>
<name>A0A099NNA8_PICKU</name>
<feature type="non-terminal residue" evidence="1">
    <location>
        <position position="1"/>
    </location>
</feature>
<evidence type="ECO:0000313" key="1">
    <source>
        <dbReference type="EMBL" id="KGK34005.1"/>
    </source>
</evidence>
<evidence type="ECO:0000313" key="2">
    <source>
        <dbReference type="EMBL" id="KGK34006.1"/>
    </source>
</evidence>